<evidence type="ECO:0000259" key="6">
    <source>
        <dbReference type="SMART" id="SM00388"/>
    </source>
</evidence>
<dbReference type="GO" id="GO:0005634">
    <property type="term" value="C:nucleus"/>
    <property type="evidence" value="ECO:0007669"/>
    <property type="project" value="TreeGrafter"/>
</dbReference>
<feature type="domain" description="Signal transduction histidine kinase dimerisation/phosphoacceptor" evidence="6">
    <location>
        <begin position="90"/>
        <end position="155"/>
    </location>
</feature>
<comment type="catalytic activity">
    <reaction evidence="1">
        <text>ATP + protein L-histidine = ADP + protein N-phospho-L-histidine.</text>
        <dbReference type="EC" id="2.7.13.3"/>
    </reaction>
</comment>
<accession>D9ZHC2</accession>
<dbReference type="PANTHER" id="PTHR43719">
    <property type="entry name" value="TWO-COMPONENT HISTIDINE KINASE"/>
    <property type="match status" value="1"/>
</dbReference>
<keyword evidence="5" id="KW-0472">Membrane</keyword>
<dbReference type="InterPro" id="IPR036097">
    <property type="entry name" value="HisK_dim/P_sf"/>
</dbReference>
<evidence type="ECO:0000313" key="7">
    <source>
        <dbReference type="EMBL" id="ADK92863.1"/>
    </source>
</evidence>
<dbReference type="Pfam" id="PF00512">
    <property type="entry name" value="HisKA"/>
    <property type="match status" value="1"/>
</dbReference>
<dbReference type="InterPro" id="IPR050956">
    <property type="entry name" value="2C_system_His_kinase"/>
</dbReference>
<organism evidence="7">
    <name type="scientific">Hypericum perforatum</name>
    <name type="common">St. John's wort</name>
    <dbReference type="NCBI Taxonomy" id="65561"/>
    <lineage>
        <taxon>Eukaryota</taxon>
        <taxon>Viridiplantae</taxon>
        <taxon>Streptophyta</taxon>
        <taxon>Embryophyta</taxon>
        <taxon>Tracheophyta</taxon>
        <taxon>Spermatophyta</taxon>
        <taxon>Magnoliopsida</taxon>
        <taxon>eudicotyledons</taxon>
        <taxon>Gunneridae</taxon>
        <taxon>Pentapetalae</taxon>
        <taxon>rosids</taxon>
        <taxon>fabids</taxon>
        <taxon>Malpighiales</taxon>
        <taxon>Hypericaceae</taxon>
        <taxon>Hypericeae</taxon>
        <taxon>Hypericum</taxon>
    </lineage>
</organism>
<keyword evidence="5" id="KW-0812">Transmembrane</keyword>
<dbReference type="SUPFAM" id="SSF47384">
    <property type="entry name" value="Homodimeric domain of signal transducing histidine kinase"/>
    <property type="match status" value="1"/>
</dbReference>
<gene>
    <name evidence="7" type="primary">HK2</name>
</gene>
<sequence>MYGCDVIDTDLIHLSNLDFGDPSRRHEMRCRFKQKASLPWTAINASTTVFIITVLVGHIFHAAIKRIVKVEADCHKMLELTVRAKAANVAKSKFLATVSHEIRTSMNGVLGMLQMLMDTELDTSQEDYAKTAHASGRELISLMNDVLDQAKIKCIFLPLVLASSLTTNYLRQQRTLMRIRILVSR</sequence>
<keyword evidence="5" id="KW-1133">Transmembrane helix</keyword>
<evidence type="ECO:0000256" key="1">
    <source>
        <dbReference type="ARBA" id="ARBA00000085"/>
    </source>
</evidence>
<dbReference type="FunFam" id="1.10.287.130:FF:000015">
    <property type="entry name" value="Histidine kinase 4"/>
    <property type="match status" value="1"/>
</dbReference>
<dbReference type="EC" id="2.7.13.3" evidence="2"/>
<evidence type="ECO:0000256" key="2">
    <source>
        <dbReference type="ARBA" id="ARBA00012438"/>
    </source>
</evidence>
<dbReference type="AlphaFoldDB" id="D9ZHC2"/>
<dbReference type="CDD" id="cd00082">
    <property type="entry name" value="HisKA"/>
    <property type="match status" value="1"/>
</dbReference>
<dbReference type="EMBL" id="HM061166">
    <property type="protein sequence ID" value="ADK92863.1"/>
    <property type="molecule type" value="Genomic_DNA"/>
</dbReference>
<evidence type="ECO:0000256" key="4">
    <source>
        <dbReference type="ARBA" id="ARBA00023170"/>
    </source>
</evidence>
<name>D9ZHC2_HYPPE</name>
<dbReference type="Gene3D" id="1.10.287.130">
    <property type="match status" value="1"/>
</dbReference>
<protein>
    <recommendedName>
        <fullName evidence="2">histidine kinase</fullName>
        <ecNumber evidence="2">2.7.13.3</ecNumber>
    </recommendedName>
</protein>
<dbReference type="GO" id="GO:0000155">
    <property type="term" value="F:phosphorelay sensor kinase activity"/>
    <property type="evidence" value="ECO:0007669"/>
    <property type="project" value="InterPro"/>
</dbReference>
<keyword evidence="4" id="KW-0675">Receptor</keyword>
<keyword evidence="3" id="KW-0597">Phosphoprotein</keyword>
<evidence type="ECO:0000256" key="5">
    <source>
        <dbReference type="SAM" id="Phobius"/>
    </source>
</evidence>
<keyword evidence="7" id="KW-0418">Kinase</keyword>
<dbReference type="InterPro" id="IPR003661">
    <property type="entry name" value="HisK_dim/P_dom"/>
</dbReference>
<dbReference type="PANTHER" id="PTHR43719:SF35">
    <property type="entry name" value="HISTIDINE KINASE 2"/>
    <property type="match status" value="1"/>
</dbReference>
<reference evidence="7" key="1">
    <citation type="journal article" date="2010" name="Plant J.">
        <title>Identification and genetic analysis of the APOSPORY locus in Hypericum perforatum L.</title>
        <authorList>
            <person name="Schallau A."/>
            <person name="Arzenton F."/>
            <person name="Johnston A.J."/>
            <person name="Hahnel U."/>
            <person name="Koszegi D."/>
            <person name="Blattner F.R."/>
            <person name="Altschmied L."/>
            <person name="Haberer G."/>
            <person name="Barcaccia G."/>
            <person name="Baumlein H."/>
        </authorList>
    </citation>
    <scope>NUCLEOTIDE SEQUENCE</scope>
</reference>
<feature type="transmembrane region" description="Helical" evidence="5">
    <location>
        <begin position="38"/>
        <end position="60"/>
    </location>
</feature>
<dbReference type="SMART" id="SM00388">
    <property type="entry name" value="HisKA"/>
    <property type="match status" value="1"/>
</dbReference>
<proteinExistence type="predicted"/>
<evidence type="ECO:0000256" key="3">
    <source>
        <dbReference type="ARBA" id="ARBA00022553"/>
    </source>
</evidence>
<keyword evidence="7" id="KW-0808">Transferase</keyword>